<sequence length="42" mass="4866">MIQDNVRIDGWDLIKFPSHAKADERIVKLVTEAYRKIVGPQN</sequence>
<organism evidence="1 2">
    <name type="scientific">Araneus ventricosus</name>
    <name type="common">Orbweaver spider</name>
    <name type="synonym">Epeira ventricosa</name>
    <dbReference type="NCBI Taxonomy" id="182803"/>
    <lineage>
        <taxon>Eukaryota</taxon>
        <taxon>Metazoa</taxon>
        <taxon>Ecdysozoa</taxon>
        <taxon>Arthropoda</taxon>
        <taxon>Chelicerata</taxon>
        <taxon>Arachnida</taxon>
        <taxon>Araneae</taxon>
        <taxon>Araneomorphae</taxon>
        <taxon>Entelegynae</taxon>
        <taxon>Araneoidea</taxon>
        <taxon>Araneidae</taxon>
        <taxon>Araneus</taxon>
    </lineage>
</organism>
<name>A0A4Y2PG27_ARAVE</name>
<feature type="non-terminal residue" evidence="1">
    <location>
        <position position="42"/>
    </location>
</feature>
<dbReference type="EMBL" id="BGPR01292727">
    <property type="protein sequence ID" value="GBN49440.1"/>
    <property type="molecule type" value="Genomic_DNA"/>
</dbReference>
<dbReference type="AlphaFoldDB" id="A0A4Y2PG27"/>
<reference evidence="1 2" key="1">
    <citation type="journal article" date="2019" name="Sci. Rep.">
        <title>Orb-weaving spider Araneus ventricosus genome elucidates the spidroin gene catalogue.</title>
        <authorList>
            <person name="Kono N."/>
            <person name="Nakamura H."/>
            <person name="Ohtoshi R."/>
            <person name="Moran D.A.P."/>
            <person name="Shinohara A."/>
            <person name="Yoshida Y."/>
            <person name="Fujiwara M."/>
            <person name="Mori M."/>
            <person name="Tomita M."/>
            <person name="Arakawa K."/>
        </authorList>
    </citation>
    <scope>NUCLEOTIDE SEQUENCE [LARGE SCALE GENOMIC DNA]</scope>
</reference>
<evidence type="ECO:0000313" key="1">
    <source>
        <dbReference type="EMBL" id="GBN49440.1"/>
    </source>
</evidence>
<dbReference type="Proteomes" id="UP000499080">
    <property type="component" value="Unassembled WGS sequence"/>
</dbReference>
<accession>A0A4Y2PG27</accession>
<comment type="caution">
    <text evidence="1">The sequence shown here is derived from an EMBL/GenBank/DDBJ whole genome shotgun (WGS) entry which is preliminary data.</text>
</comment>
<proteinExistence type="predicted"/>
<keyword evidence="2" id="KW-1185">Reference proteome</keyword>
<protein>
    <submittedName>
        <fullName evidence="1">Uncharacterized protein</fullName>
    </submittedName>
</protein>
<gene>
    <name evidence="1" type="ORF">AVEN_7216_1</name>
</gene>
<evidence type="ECO:0000313" key="2">
    <source>
        <dbReference type="Proteomes" id="UP000499080"/>
    </source>
</evidence>